<dbReference type="InterPro" id="IPR036640">
    <property type="entry name" value="ABC1_TM_sf"/>
</dbReference>
<evidence type="ECO:0000313" key="5">
    <source>
        <dbReference type="EMBL" id="VEH67501.1"/>
    </source>
</evidence>
<keyword evidence="4" id="KW-0472">Membrane</keyword>
<dbReference type="EC" id="3.6.3.-" evidence="5"/>
<dbReference type="SUPFAM" id="SSF90123">
    <property type="entry name" value="ABC transporter transmembrane region"/>
    <property type="match status" value="1"/>
</dbReference>
<dbReference type="GO" id="GO:0005886">
    <property type="term" value="C:plasma membrane"/>
    <property type="evidence" value="ECO:0007669"/>
    <property type="project" value="UniProtKB-SubCell"/>
</dbReference>
<keyword evidence="3" id="KW-1133">Transmembrane helix</keyword>
<reference evidence="5 6" key="1">
    <citation type="submission" date="2018-12" db="EMBL/GenBank/DDBJ databases">
        <authorList>
            <consortium name="Pathogen Informatics"/>
        </authorList>
    </citation>
    <scope>NUCLEOTIDE SEQUENCE [LARGE SCALE GENOMIC DNA]</scope>
    <source>
        <strain evidence="5 6">NCTC8284</strain>
    </source>
</reference>
<keyword evidence="5" id="KW-0378">Hydrolase</keyword>
<evidence type="ECO:0000256" key="2">
    <source>
        <dbReference type="ARBA" id="ARBA00022692"/>
    </source>
</evidence>
<evidence type="ECO:0000313" key="6">
    <source>
        <dbReference type="Proteomes" id="UP000278733"/>
    </source>
</evidence>
<keyword evidence="2" id="KW-0812">Transmembrane</keyword>
<evidence type="ECO:0000256" key="4">
    <source>
        <dbReference type="ARBA" id="ARBA00023136"/>
    </source>
</evidence>
<keyword evidence="5" id="KW-0067">ATP-binding</keyword>
<evidence type="ECO:0000256" key="1">
    <source>
        <dbReference type="ARBA" id="ARBA00004651"/>
    </source>
</evidence>
<gene>
    <name evidence="5" type="primary">msbA_3</name>
    <name evidence="5" type="ORF">NCTC8284_02698</name>
</gene>
<dbReference type="KEGG" id="rpne:NCTC8284_02698"/>
<dbReference type="AlphaFoldDB" id="A0A448MQT5"/>
<organism evidence="5 6">
    <name type="scientific">Rodentibacter pneumotropicus</name>
    <dbReference type="NCBI Taxonomy" id="758"/>
    <lineage>
        <taxon>Bacteria</taxon>
        <taxon>Pseudomonadati</taxon>
        <taxon>Pseudomonadota</taxon>
        <taxon>Gammaproteobacteria</taxon>
        <taxon>Pasteurellales</taxon>
        <taxon>Pasteurellaceae</taxon>
        <taxon>Rodentibacter</taxon>
    </lineage>
</organism>
<keyword evidence="5" id="KW-0547">Nucleotide-binding</keyword>
<sequence length="77" mass="8761">MRRIFSEDNYYARPKIQDKDLSTMQTFKRLWPMIKPFKSGLVVAAVALVLNALADSGLIYLLKPLLDEGFGKADHSF</sequence>
<evidence type="ECO:0000256" key="3">
    <source>
        <dbReference type="ARBA" id="ARBA00022989"/>
    </source>
</evidence>
<dbReference type="Proteomes" id="UP000278733">
    <property type="component" value="Chromosome"/>
</dbReference>
<name>A0A448MQT5_9PAST</name>
<proteinExistence type="predicted"/>
<dbReference type="GO" id="GO:0005524">
    <property type="term" value="F:ATP binding"/>
    <property type="evidence" value="ECO:0007669"/>
    <property type="project" value="UniProtKB-KW"/>
</dbReference>
<accession>A0A448MQT5</accession>
<dbReference type="GO" id="GO:0016787">
    <property type="term" value="F:hydrolase activity"/>
    <property type="evidence" value="ECO:0007669"/>
    <property type="project" value="UniProtKB-KW"/>
</dbReference>
<dbReference type="EMBL" id="LR134405">
    <property type="protein sequence ID" value="VEH67501.1"/>
    <property type="molecule type" value="Genomic_DNA"/>
</dbReference>
<dbReference type="Gene3D" id="1.20.1560.10">
    <property type="entry name" value="ABC transporter type 1, transmembrane domain"/>
    <property type="match status" value="1"/>
</dbReference>
<protein>
    <submittedName>
        <fullName evidence="5">Lipid A export ATP-binding/permease protein MsbA</fullName>
        <ecNumber evidence="5">3.6.3.-</ecNumber>
    </submittedName>
</protein>
<comment type="subcellular location">
    <subcellularLocation>
        <location evidence="1">Cell membrane</location>
        <topology evidence="1">Multi-pass membrane protein</topology>
    </subcellularLocation>
</comment>